<reference evidence="3" key="3">
    <citation type="submission" date="2015-03" db="EMBL/GenBank/DDBJ databases">
        <authorList>
            <consortium name="Pathogen Informatics"/>
            <person name="Murphy D."/>
        </authorList>
    </citation>
    <scope>NUCLEOTIDE SEQUENCE</scope>
    <source>
        <strain evidence="3">N09902308</strain>
    </source>
</reference>
<evidence type="ECO:0000313" key="4">
    <source>
        <dbReference type="Proteomes" id="UP000038802"/>
    </source>
</evidence>
<dbReference type="EMBL" id="CSAE01000087">
    <property type="protein sequence ID" value="COV32129.1"/>
    <property type="molecule type" value="Genomic_DNA"/>
</dbReference>
<dbReference type="EMBL" id="CSBK01004179">
    <property type="protein sequence ID" value="CPB63825.1"/>
    <property type="molecule type" value="Genomic_DNA"/>
</dbReference>
<reference evidence="1" key="1">
    <citation type="submission" date="2015-03" db="EMBL/GenBank/DDBJ databases">
        <authorList>
            <person name="Murphy D."/>
        </authorList>
    </citation>
    <scope>NUCLEOTIDE SEQUENCE [LARGE SCALE GENOMIC DNA]</scope>
    <source>
        <strain evidence="1">K00500041</strain>
    </source>
</reference>
<evidence type="ECO:0000313" key="6">
    <source>
        <dbReference type="Proteomes" id="UP000044938"/>
    </source>
</evidence>
<evidence type="ECO:0000313" key="3">
    <source>
        <dbReference type="EMBL" id="CPB63825.1"/>
    </source>
</evidence>
<dbReference type="EMBL" id="CSAJ01000163">
    <property type="protein sequence ID" value="COW06680.1"/>
    <property type="molecule type" value="Genomic_DNA"/>
</dbReference>
<dbReference type="Proteomes" id="UP000044938">
    <property type="component" value="Unassembled WGS sequence"/>
</dbReference>
<protein>
    <submittedName>
        <fullName evidence="1">Uncharacterized protein</fullName>
    </submittedName>
</protein>
<dbReference type="Proteomes" id="UP000039021">
    <property type="component" value="Unassembled WGS sequence"/>
</dbReference>
<evidence type="ECO:0000313" key="1">
    <source>
        <dbReference type="EMBL" id="COV32129.1"/>
    </source>
</evidence>
<evidence type="ECO:0000313" key="5">
    <source>
        <dbReference type="Proteomes" id="UP000039021"/>
    </source>
</evidence>
<dbReference type="Proteomes" id="UP000038802">
    <property type="component" value="Unassembled WGS sequence"/>
</dbReference>
<gene>
    <name evidence="1" type="ORF">ERS007703_01128</name>
    <name evidence="2" type="ORF">ERS007720_01579</name>
    <name evidence="3" type="ORF">ERS007739_05351</name>
</gene>
<dbReference type="AlphaFoldDB" id="A0A0U0UDW2"/>
<proteinExistence type="predicted"/>
<accession>A0A0U0UDW2</accession>
<sequence>MAYSYVMSTKSDHGEIGDVEPLADSTASQARRVVAAYANDADECRIFLSMLGIGPAKLES</sequence>
<name>A0A0U0UDW2_MYCTX</name>
<reference evidence="4 5" key="2">
    <citation type="submission" date="2015-03" db="EMBL/GenBank/DDBJ databases">
        <authorList>
            <consortium name="Pathogen Informatics"/>
        </authorList>
    </citation>
    <scope>NUCLEOTIDE SEQUENCE [LARGE SCALE GENOMIC DNA]</scope>
    <source>
        <strain evidence="4">K00500041</strain>
        <strain evidence="2 6">M09401471</strain>
        <strain evidence="5">N09902308</strain>
    </source>
</reference>
<organism evidence="1 4">
    <name type="scientific">Mycobacterium tuberculosis</name>
    <dbReference type="NCBI Taxonomy" id="1773"/>
    <lineage>
        <taxon>Bacteria</taxon>
        <taxon>Bacillati</taxon>
        <taxon>Actinomycetota</taxon>
        <taxon>Actinomycetes</taxon>
        <taxon>Mycobacteriales</taxon>
        <taxon>Mycobacteriaceae</taxon>
        <taxon>Mycobacterium</taxon>
        <taxon>Mycobacterium tuberculosis complex</taxon>
    </lineage>
</organism>
<evidence type="ECO:0000313" key="2">
    <source>
        <dbReference type="EMBL" id="COW06680.1"/>
    </source>
</evidence>
<dbReference type="STRING" id="115862.BBG46_18160"/>